<gene>
    <name evidence="4" type="ORF">L861_06420</name>
</gene>
<keyword evidence="1 2" id="KW-0238">DNA-binding</keyword>
<evidence type="ECO:0000313" key="5">
    <source>
        <dbReference type="Proteomes" id="UP000014463"/>
    </source>
</evidence>
<sequence>MSTRFSGVGNIGSDPEVKVFSGEENQPPVALLRFNVRFDNPVPSNGELVDRGGFWANVVRWHPDVETAEKWIRLYQRGMRVMVDGRMEYREWEKDGEPRDAFQVRASHIGILPHRLVKVEMEERSPASGQQTLGELPQEDDEIPESSTDQAADHSFDEESSP</sequence>
<dbReference type="Gene3D" id="2.40.50.140">
    <property type="entry name" value="Nucleic acid-binding proteins"/>
    <property type="match status" value="1"/>
</dbReference>
<dbReference type="eggNOG" id="COG0629">
    <property type="taxonomic scope" value="Bacteria"/>
</dbReference>
<dbReference type="Pfam" id="PF00436">
    <property type="entry name" value="SSB"/>
    <property type="match status" value="1"/>
</dbReference>
<feature type="compositionally biased region" description="Basic and acidic residues" evidence="3">
    <location>
        <begin position="151"/>
        <end position="162"/>
    </location>
</feature>
<organism evidence="4 5">
    <name type="scientific">Litchfieldella anticariensis (strain DSM 16096 / CECT 5854 / CIP 108499 / LMG 22089 / FP35)</name>
    <name type="common">Halomonas anticariensis</name>
    <dbReference type="NCBI Taxonomy" id="1121939"/>
    <lineage>
        <taxon>Bacteria</taxon>
        <taxon>Pseudomonadati</taxon>
        <taxon>Pseudomonadota</taxon>
        <taxon>Gammaproteobacteria</taxon>
        <taxon>Oceanospirillales</taxon>
        <taxon>Halomonadaceae</taxon>
        <taxon>Litchfieldella</taxon>
    </lineage>
</organism>
<evidence type="ECO:0000256" key="3">
    <source>
        <dbReference type="SAM" id="MobiDB-lite"/>
    </source>
</evidence>
<dbReference type="PROSITE" id="PS50935">
    <property type="entry name" value="SSB"/>
    <property type="match status" value="1"/>
</dbReference>
<dbReference type="InterPro" id="IPR011344">
    <property type="entry name" value="ssDNA-bd"/>
</dbReference>
<dbReference type="GO" id="GO:0003697">
    <property type="term" value="F:single-stranded DNA binding"/>
    <property type="evidence" value="ECO:0007669"/>
    <property type="project" value="InterPro"/>
</dbReference>
<protein>
    <recommendedName>
        <fullName evidence="2">Single-stranded DNA-binding protein</fullName>
    </recommendedName>
</protein>
<dbReference type="InterPro" id="IPR012340">
    <property type="entry name" value="NA-bd_OB-fold"/>
</dbReference>
<dbReference type="OrthoDB" id="4427276at2"/>
<dbReference type="PATRIC" id="fig|1121939.11.peg.4049"/>
<dbReference type="PIRSF" id="PIRSF002070">
    <property type="entry name" value="SSB"/>
    <property type="match status" value="1"/>
</dbReference>
<dbReference type="AlphaFoldDB" id="S2KJK4"/>
<evidence type="ECO:0000256" key="2">
    <source>
        <dbReference type="PIRNR" id="PIRNR002070"/>
    </source>
</evidence>
<dbReference type="NCBIfam" id="NF006039">
    <property type="entry name" value="PRK08182.1"/>
    <property type="match status" value="1"/>
</dbReference>
<reference evidence="4 5" key="1">
    <citation type="journal article" date="2013" name="Genome Announc.">
        <title>Draft genome sequence of the moderately halophilic gammaproteobacterium Halomonas anticariensis FP35.</title>
        <authorList>
            <person name="Tahrioui A."/>
            <person name="Quesada E."/>
            <person name="Llamas I."/>
        </authorList>
    </citation>
    <scope>NUCLEOTIDE SEQUENCE [LARGE SCALE GENOMIC DNA]</scope>
    <source>
        <strain evidence="5">DSM 16096 / CECT 5854 / LMG 22089 / FP35</strain>
    </source>
</reference>
<dbReference type="Proteomes" id="UP000014463">
    <property type="component" value="Unassembled WGS sequence"/>
</dbReference>
<dbReference type="GO" id="GO:0006260">
    <property type="term" value="P:DNA replication"/>
    <property type="evidence" value="ECO:0007669"/>
    <property type="project" value="InterPro"/>
</dbReference>
<dbReference type="SUPFAM" id="SSF50249">
    <property type="entry name" value="Nucleic acid-binding proteins"/>
    <property type="match status" value="1"/>
</dbReference>
<evidence type="ECO:0000256" key="1">
    <source>
        <dbReference type="ARBA" id="ARBA00023125"/>
    </source>
</evidence>
<dbReference type="CDD" id="cd04496">
    <property type="entry name" value="SSB_OBF"/>
    <property type="match status" value="1"/>
</dbReference>
<accession>S2KJK4</accession>
<feature type="region of interest" description="Disordered" evidence="3">
    <location>
        <begin position="120"/>
        <end position="162"/>
    </location>
</feature>
<dbReference type="RefSeq" id="WP_016418557.1">
    <property type="nucleotide sequence ID" value="NZ_AUAB01000023.1"/>
</dbReference>
<dbReference type="STRING" id="1121939.L861_06420"/>
<dbReference type="InterPro" id="IPR000424">
    <property type="entry name" value="Primosome_PriB/ssb"/>
</dbReference>
<evidence type="ECO:0000313" key="4">
    <source>
        <dbReference type="EMBL" id="EPC00568.1"/>
    </source>
</evidence>
<comment type="caution">
    <text evidence="4">The sequence shown here is derived from an EMBL/GenBank/DDBJ whole genome shotgun (WGS) entry which is preliminary data.</text>
</comment>
<proteinExistence type="predicted"/>
<name>S2KJK4_LITA3</name>
<keyword evidence="5" id="KW-1185">Reference proteome</keyword>
<dbReference type="EMBL" id="ASTJ01000040">
    <property type="protein sequence ID" value="EPC00568.1"/>
    <property type="molecule type" value="Genomic_DNA"/>
</dbReference>